<keyword evidence="3" id="KW-1185">Reference proteome</keyword>
<gene>
    <name evidence="2" type="ORF">HNR30_001119</name>
</gene>
<protein>
    <submittedName>
        <fullName evidence="2">Uncharacterized protein with LGFP repeats</fullName>
    </submittedName>
</protein>
<organism evidence="2 3">
    <name type="scientific">Nonomuraea soli</name>
    <dbReference type="NCBI Taxonomy" id="1032476"/>
    <lineage>
        <taxon>Bacteria</taxon>
        <taxon>Bacillati</taxon>
        <taxon>Actinomycetota</taxon>
        <taxon>Actinomycetes</taxon>
        <taxon>Streptosporangiales</taxon>
        <taxon>Streptosporangiaceae</taxon>
        <taxon>Nonomuraea</taxon>
    </lineage>
</organism>
<feature type="chain" id="PRO_5031312621" evidence="1">
    <location>
        <begin position="24"/>
        <end position="185"/>
    </location>
</feature>
<comment type="caution">
    <text evidence="2">The sequence shown here is derived from an EMBL/GenBank/DDBJ whole genome shotgun (WGS) entry which is preliminary data.</text>
</comment>
<dbReference type="Proteomes" id="UP000530928">
    <property type="component" value="Unassembled WGS sequence"/>
</dbReference>
<dbReference type="RefSeq" id="WP_181608537.1">
    <property type="nucleotide sequence ID" value="NZ_BAABAM010000001.1"/>
</dbReference>
<evidence type="ECO:0000313" key="3">
    <source>
        <dbReference type="Proteomes" id="UP000530928"/>
    </source>
</evidence>
<dbReference type="EMBL" id="JACDUR010000001">
    <property type="protein sequence ID" value="MBA2889784.1"/>
    <property type="molecule type" value="Genomic_DNA"/>
</dbReference>
<dbReference type="Pfam" id="PF08310">
    <property type="entry name" value="LGFP"/>
    <property type="match status" value="1"/>
</dbReference>
<name>A0A7W0CEZ5_9ACTN</name>
<dbReference type="InterPro" id="IPR013207">
    <property type="entry name" value="LGFP"/>
</dbReference>
<proteinExistence type="predicted"/>
<reference evidence="2 3" key="1">
    <citation type="submission" date="2020-07" db="EMBL/GenBank/DDBJ databases">
        <title>Genomic Encyclopedia of Type Strains, Phase IV (KMG-IV): sequencing the most valuable type-strain genomes for metagenomic binning, comparative biology and taxonomic classification.</title>
        <authorList>
            <person name="Goeker M."/>
        </authorList>
    </citation>
    <scope>NUCLEOTIDE SEQUENCE [LARGE SCALE GENOMIC DNA]</scope>
    <source>
        <strain evidence="2 3">DSM 45533</strain>
    </source>
</reference>
<feature type="signal peptide" evidence="1">
    <location>
        <begin position="1"/>
        <end position="23"/>
    </location>
</feature>
<keyword evidence="1" id="KW-0732">Signal</keyword>
<accession>A0A7W0CEZ5</accession>
<dbReference type="AlphaFoldDB" id="A0A7W0CEZ5"/>
<sequence length="185" mass="20991">MRALLAAAVAAAALITVTPAAQARTSACDPGLIPEPNSLIRRLWEYKGGENSAYRCPVTKEYGYADKRGSWQVFQYGKIVWSPNVSERMLLRVYRQDFGISFAWESLKTERYNVMWKTQNGSWQQWGDIRNLYMRINKSFFLPDGDESRTARVHFKVQGCNSGGFLASSKCTAWSYPIALDWPAS</sequence>
<evidence type="ECO:0000313" key="2">
    <source>
        <dbReference type="EMBL" id="MBA2889784.1"/>
    </source>
</evidence>
<evidence type="ECO:0000256" key="1">
    <source>
        <dbReference type="SAM" id="SignalP"/>
    </source>
</evidence>